<dbReference type="EMBL" id="BMOE01000005">
    <property type="protein sequence ID" value="GGJ73967.1"/>
    <property type="molecule type" value="Genomic_DNA"/>
</dbReference>
<dbReference type="SUPFAM" id="SSF49401">
    <property type="entry name" value="Bacterial adhesins"/>
    <property type="match status" value="1"/>
</dbReference>
<reference evidence="3" key="2">
    <citation type="submission" date="2020-09" db="EMBL/GenBank/DDBJ databases">
        <authorList>
            <person name="Sun Q."/>
            <person name="Ohkuma M."/>
        </authorList>
    </citation>
    <scope>NUCLEOTIDE SEQUENCE</scope>
    <source>
        <strain evidence="3">JCM 14371</strain>
    </source>
</reference>
<protein>
    <recommendedName>
        <fullName evidence="2">DUF11 domain-containing protein</fullName>
    </recommendedName>
</protein>
<dbReference type="InterPro" id="IPR013783">
    <property type="entry name" value="Ig-like_fold"/>
</dbReference>
<feature type="region of interest" description="Disordered" evidence="1">
    <location>
        <begin position="626"/>
        <end position="658"/>
    </location>
</feature>
<feature type="compositionally biased region" description="Polar residues" evidence="1">
    <location>
        <begin position="639"/>
        <end position="658"/>
    </location>
</feature>
<dbReference type="Gene3D" id="2.60.40.10">
    <property type="entry name" value="Immunoglobulins"/>
    <property type="match status" value="1"/>
</dbReference>
<sequence length="779" mass="78028">MIPSMPVRTTPQPPRGLRWRSPGSLLTLLYLLLTLAGQDAAAQKTFAARYTNTAVAGDIVLIGNVNYHCTTAAPATAAQITACNNARTGGSITNNNTYMVPVDTDSDPATSNSSSAGLNLPAGSNVLFAGLYLNGISASATNRAAATFATPLAGGAPVTALAANVAAVGSNYQSFIDVTTLVQAGGNGVYTVGNVASTAGAGNWGGWTMVVAYRNTSLATRNLAVFDGLQQASNAATPVDIGVSGFITPSVGTVRSTIGVVAYDGDRGSLEGSGAGGSLQFGPSTSSLSAVSNATNPVNDVFNSTITALGADVTFGRTPAYTNTLGLDIDTLTPNTPLPNGSTSAVVRVIGTSGDVIYPGVITLATEIFVPNIKDSLTKSVTDLNGGATVPGDTLEYELVVRNSGNDGAKNVILTDPLPGNVTYVPGSLVITGSNAGTKTDAAGDDQAEYAGGTRTVTFRLGGGATASAGGLVLPSEETRARFRVTVNAAVPGGTNIDNTGTVNYNQQTLGTAVSDTSDSDPNAAGDQPARVTVAGPDLTVSKSHTGTAPEGGTATFTLRVSNAGLAPSFGTVTLTDTLPASLTALSVTGSGWTCTLSPLQCTRSDALAPGGSYADVTLTVRANTGTNGNVTNTASVSSASEGSVNTGNNGASDTLTVQPRPNVKLTKSVRNVTTGAAAGTSVNASPGQTLEYCIAFQNTGGDAPNFQLKDDAPANTSALTGAYGAGLGVQLTLGSAVSTLSSAADTDAASLIGTRLTYTHGTLLQNQSGRVCFQVSVN</sequence>
<evidence type="ECO:0000259" key="2">
    <source>
        <dbReference type="Pfam" id="PF01345"/>
    </source>
</evidence>
<gene>
    <name evidence="3" type="ORF">GCM10008939_17850</name>
</gene>
<feature type="domain" description="DUF11" evidence="2">
    <location>
        <begin position="538"/>
        <end position="655"/>
    </location>
</feature>
<dbReference type="InterPro" id="IPR001434">
    <property type="entry name" value="OmcB-like_DUF11"/>
</dbReference>
<reference evidence="3" key="1">
    <citation type="journal article" date="2014" name="Int. J. Syst. Evol. Microbiol.">
        <title>Complete genome sequence of Corynebacterium casei LMG S-19264T (=DSM 44701T), isolated from a smear-ripened cheese.</title>
        <authorList>
            <consortium name="US DOE Joint Genome Institute (JGI-PGF)"/>
            <person name="Walter F."/>
            <person name="Albersmeier A."/>
            <person name="Kalinowski J."/>
            <person name="Ruckert C."/>
        </authorList>
    </citation>
    <scope>NUCLEOTIDE SEQUENCE</scope>
    <source>
        <strain evidence="3">JCM 14371</strain>
    </source>
</reference>
<dbReference type="Proteomes" id="UP000635726">
    <property type="component" value="Unassembled WGS sequence"/>
</dbReference>
<name>A0A917PEZ0_9DEIO</name>
<dbReference type="InterPro" id="IPR008966">
    <property type="entry name" value="Adhesion_dom_sf"/>
</dbReference>
<feature type="compositionally biased region" description="Low complexity" evidence="1">
    <location>
        <begin position="626"/>
        <end position="638"/>
    </location>
</feature>
<dbReference type="Pfam" id="PF01345">
    <property type="entry name" value="DUF11"/>
    <property type="match status" value="1"/>
</dbReference>
<dbReference type="InterPro" id="IPR047589">
    <property type="entry name" value="DUF11_rpt"/>
</dbReference>
<evidence type="ECO:0000313" key="4">
    <source>
        <dbReference type="Proteomes" id="UP000635726"/>
    </source>
</evidence>
<comment type="caution">
    <text evidence="3">The sequence shown here is derived from an EMBL/GenBank/DDBJ whole genome shotgun (WGS) entry which is preliminary data.</text>
</comment>
<organism evidence="3 4">
    <name type="scientific">Deinococcus aquiradiocola</name>
    <dbReference type="NCBI Taxonomy" id="393059"/>
    <lineage>
        <taxon>Bacteria</taxon>
        <taxon>Thermotogati</taxon>
        <taxon>Deinococcota</taxon>
        <taxon>Deinococci</taxon>
        <taxon>Deinococcales</taxon>
        <taxon>Deinococcaceae</taxon>
        <taxon>Deinococcus</taxon>
    </lineage>
</organism>
<dbReference type="PANTHER" id="PTHR34819">
    <property type="entry name" value="LARGE CYSTEINE-RICH PERIPLASMIC PROTEIN OMCB"/>
    <property type="match status" value="1"/>
</dbReference>
<dbReference type="Gene3D" id="2.60.40.740">
    <property type="match status" value="1"/>
</dbReference>
<dbReference type="NCBIfam" id="TIGR01451">
    <property type="entry name" value="B_ant_repeat"/>
    <property type="match status" value="2"/>
</dbReference>
<accession>A0A917PEZ0</accession>
<dbReference type="PANTHER" id="PTHR34819:SF3">
    <property type="entry name" value="CELL SURFACE PROTEIN"/>
    <property type="match status" value="1"/>
</dbReference>
<evidence type="ECO:0000313" key="3">
    <source>
        <dbReference type="EMBL" id="GGJ73967.1"/>
    </source>
</evidence>
<dbReference type="SUPFAM" id="SSF51556">
    <property type="entry name" value="Metallo-dependent hydrolases"/>
    <property type="match status" value="1"/>
</dbReference>
<dbReference type="InterPro" id="IPR032466">
    <property type="entry name" value="Metal_Hydrolase"/>
</dbReference>
<dbReference type="AlphaFoldDB" id="A0A917PEZ0"/>
<dbReference type="InterPro" id="IPR051172">
    <property type="entry name" value="Chlamydia_OmcB"/>
</dbReference>
<keyword evidence="4" id="KW-1185">Reference proteome</keyword>
<evidence type="ECO:0000256" key="1">
    <source>
        <dbReference type="SAM" id="MobiDB-lite"/>
    </source>
</evidence>
<proteinExistence type="predicted"/>